<dbReference type="PRINTS" id="PR00259">
    <property type="entry name" value="TMFOUR"/>
</dbReference>
<evidence type="ECO:0000256" key="16">
    <source>
        <dbReference type="ARBA" id="ARBA00023139"/>
    </source>
</evidence>
<dbReference type="GO" id="GO:0005765">
    <property type="term" value="C:lysosomal membrane"/>
    <property type="evidence" value="ECO:0007669"/>
    <property type="project" value="UniProtKB-SubCell"/>
</dbReference>
<name>A0A1D2N6U4_ORCCI</name>
<dbReference type="AlphaFoldDB" id="A0A1D2N6U4"/>
<evidence type="ECO:0000256" key="22">
    <source>
        <dbReference type="RuleBase" id="RU361218"/>
    </source>
</evidence>
<keyword evidence="17" id="KW-0325">Glycoprotein</keyword>
<reference evidence="23 24" key="1">
    <citation type="journal article" date="2016" name="Genome Biol. Evol.">
        <title>Gene Family Evolution Reflects Adaptation to Soil Environmental Stressors in the Genome of the Collembolan Orchesella cincta.</title>
        <authorList>
            <person name="Faddeeva-Vakhrusheva A."/>
            <person name="Derks M.F."/>
            <person name="Anvar S.Y."/>
            <person name="Agamennone V."/>
            <person name="Suring W."/>
            <person name="Smit S."/>
            <person name="van Straalen N.M."/>
            <person name="Roelofs D."/>
        </authorList>
    </citation>
    <scope>NUCLEOTIDE SEQUENCE [LARGE SCALE GENOMIC DNA]</scope>
    <source>
        <tissue evidence="23">Mixed pool</tissue>
    </source>
</reference>
<keyword evidence="14 22" id="KW-1133">Transmembrane helix</keyword>
<evidence type="ECO:0000256" key="1">
    <source>
        <dbReference type="ARBA" id="ARBA00004107"/>
    </source>
</evidence>
<keyword evidence="9" id="KW-1003">Cell membrane</keyword>
<dbReference type="GO" id="GO:0009986">
    <property type="term" value="C:cell surface"/>
    <property type="evidence" value="ECO:0007669"/>
    <property type="project" value="UniProtKB-SubCell"/>
</dbReference>
<evidence type="ECO:0000256" key="14">
    <source>
        <dbReference type="ARBA" id="ARBA00022989"/>
    </source>
</evidence>
<keyword evidence="12" id="KW-0967">Endosome</keyword>
<comment type="subcellular location">
    <subcellularLocation>
        <location evidence="5">Cell membrane</location>
        <topology evidence="5">Multi-pass membrane protein</topology>
    </subcellularLocation>
    <subcellularLocation>
        <location evidence="3">Cell surface</location>
    </subcellularLocation>
    <subcellularLocation>
        <location evidence="1">Late endosome membrane</location>
        <topology evidence="1">Multi-pass membrane protein</topology>
    </subcellularLocation>
    <subcellularLocation>
        <location evidence="6">Lysosome membrane</location>
    </subcellularLocation>
    <subcellularLocation>
        <location evidence="2">Melanosome</location>
    </subcellularLocation>
    <subcellularLocation>
        <location evidence="22">Membrane</location>
        <topology evidence="22">Multi-pass membrane protein</topology>
    </subcellularLocation>
    <subcellularLocation>
        <location evidence="4">Secreted</location>
    </subcellularLocation>
</comment>
<dbReference type="CDD" id="cd03155">
    <property type="entry name" value="CD151_like_LEL"/>
    <property type="match status" value="1"/>
</dbReference>
<dbReference type="GO" id="GO:0005886">
    <property type="term" value="C:plasma membrane"/>
    <property type="evidence" value="ECO:0007669"/>
    <property type="project" value="UniProtKB-SubCell"/>
</dbReference>
<dbReference type="OMA" id="DSCCKTR"/>
<evidence type="ECO:0000313" key="24">
    <source>
        <dbReference type="Proteomes" id="UP000094527"/>
    </source>
</evidence>
<evidence type="ECO:0000256" key="19">
    <source>
        <dbReference type="ARBA" id="ARBA00023288"/>
    </source>
</evidence>
<evidence type="ECO:0000256" key="6">
    <source>
        <dbReference type="ARBA" id="ARBA00004656"/>
    </source>
</evidence>
<evidence type="ECO:0000256" key="17">
    <source>
        <dbReference type="ARBA" id="ARBA00023180"/>
    </source>
</evidence>
<dbReference type="InterPro" id="IPR000301">
    <property type="entry name" value="Tetraspanin_animals"/>
</dbReference>
<dbReference type="GO" id="GO:0031902">
    <property type="term" value="C:late endosome membrane"/>
    <property type="evidence" value="ECO:0007669"/>
    <property type="project" value="UniProtKB-SubCell"/>
</dbReference>
<evidence type="ECO:0000313" key="23">
    <source>
        <dbReference type="EMBL" id="ODN00952.1"/>
    </source>
</evidence>
<dbReference type="PANTHER" id="PTHR19282">
    <property type="entry name" value="TETRASPANIN"/>
    <property type="match status" value="1"/>
</dbReference>
<evidence type="ECO:0000256" key="8">
    <source>
        <dbReference type="ARBA" id="ARBA00022448"/>
    </source>
</evidence>
<dbReference type="OrthoDB" id="9993879at2759"/>
<evidence type="ECO:0000256" key="7">
    <source>
        <dbReference type="ARBA" id="ARBA00006840"/>
    </source>
</evidence>
<evidence type="ECO:0000256" key="20">
    <source>
        <dbReference type="ARBA" id="ARBA00043922"/>
    </source>
</evidence>
<organism evidence="23 24">
    <name type="scientific">Orchesella cincta</name>
    <name type="common">Springtail</name>
    <name type="synonym">Podura cincta</name>
    <dbReference type="NCBI Taxonomy" id="48709"/>
    <lineage>
        <taxon>Eukaryota</taxon>
        <taxon>Metazoa</taxon>
        <taxon>Ecdysozoa</taxon>
        <taxon>Arthropoda</taxon>
        <taxon>Hexapoda</taxon>
        <taxon>Collembola</taxon>
        <taxon>Entomobryomorpha</taxon>
        <taxon>Entomobryoidea</taxon>
        <taxon>Orchesellidae</taxon>
        <taxon>Orchesellinae</taxon>
        <taxon>Orchesella</taxon>
    </lineage>
</organism>
<dbReference type="Gene3D" id="1.10.1450.10">
    <property type="entry name" value="Tetraspanin"/>
    <property type="match status" value="1"/>
</dbReference>
<dbReference type="STRING" id="48709.A0A1D2N6U4"/>
<dbReference type="PANTHER" id="PTHR19282:SF544">
    <property type="entry name" value="TETRASPANIN"/>
    <property type="match status" value="1"/>
</dbReference>
<comment type="caution">
    <text evidence="23">The sequence shown here is derived from an EMBL/GenBank/DDBJ whole genome shotgun (WGS) entry which is preliminary data.</text>
</comment>
<dbReference type="Proteomes" id="UP000094527">
    <property type="component" value="Unassembled WGS sequence"/>
</dbReference>
<keyword evidence="13" id="KW-0653">Protein transport</keyword>
<feature type="transmembrane region" description="Helical" evidence="22">
    <location>
        <begin position="21"/>
        <end position="45"/>
    </location>
</feature>
<comment type="subunit">
    <text evidence="21">Interacts with TIMP1 and ITGB1 and recruits TIMP1 to ITGB1. Interacts with CD9. Identified in a complex with CD9 and ITGB3. Interacts with PMEL. Interacts with KDR/VEGFR2; identified in a complex with ITGB1 and KDR/VEGFR2 and is required to recruit KDR to ITGB1 complexes. Interacts with SYT7.</text>
</comment>
<protein>
    <recommendedName>
        <fullName evidence="22">Tetraspanin</fullName>
    </recommendedName>
</protein>
<evidence type="ECO:0000256" key="9">
    <source>
        <dbReference type="ARBA" id="ARBA00022475"/>
    </source>
</evidence>
<evidence type="ECO:0000256" key="12">
    <source>
        <dbReference type="ARBA" id="ARBA00022753"/>
    </source>
</evidence>
<dbReference type="PIRSF" id="PIRSF002419">
    <property type="entry name" value="Tetraspanin"/>
    <property type="match status" value="1"/>
</dbReference>
<evidence type="ECO:0000256" key="18">
    <source>
        <dbReference type="ARBA" id="ARBA00023228"/>
    </source>
</evidence>
<dbReference type="InterPro" id="IPR008952">
    <property type="entry name" value="Tetraspanin_EC2_sf"/>
</dbReference>
<feature type="transmembrane region" description="Helical" evidence="22">
    <location>
        <begin position="223"/>
        <end position="249"/>
    </location>
</feature>
<dbReference type="EMBL" id="LJIJ01000180">
    <property type="protein sequence ID" value="ODN00952.1"/>
    <property type="molecule type" value="Genomic_DNA"/>
</dbReference>
<dbReference type="GO" id="GO:0015031">
    <property type="term" value="P:protein transport"/>
    <property type="evidence" value="ECO:0007669"/>
    <property type="project" value="UniProtKB-KW"/>
</dbReference>
<evidence type="ECO:0000256" key="11">
    <source>
        <dbReference type="ARBA" id="ARBA00022692"/>
    </source>
</evidence>
<evidence type="ECO:0000256" key="4">
    <source>
        <dbReference type="ARBA" id="ARBA00004613"/>
    </source>
</evidence>
<comment type="similarity">
    <text evidence="7 22">Belongs to the tetraspanin (TM4SF) family.</text>
</comment>
<keyword evidence="15 22" id="KW-0472">Membrane</keyword>
<gene>
    <name evidence="23" type="ORF">Ocin01_05738</name>
</gene>
<keyword evidence="16" id="KW-0564">Palmitate</keyword>
<sequence length="259" mass="29221">MMSNRKYEKSEGWCSKSLLRNYLYIFNFFFLCGAITVLLIAVWSVLAEHGFISLLSDVSYPWTSYLLLAAGALGLIAAVFGCCGIAKSDRCYLFVYILLLLLIFLLEVMAGSLAYIYREQAYQELQTRLNVTFIENYGKEPVDDAPKTRAIDEMQREFQCCGANSFEDWTHSRWLLDGLAKENKVPDSCCKTEGPGCGVRDHPSNIYYTGCIHKLSDTVRNHLGYLTISGLGLCILQIIGVIFSTCLYIKLKEVDITDL</sequence>
<comment type="function">
    <text evidence="20">Functions as a cell surface receptor for TIMP1 and plays a role in the activation of cellular signaling cascades. Plays a role in the activation of ITGB1 and integrin signaling, leading to the activation of AKT, FAK/PTK2 and MAP kinases. Promotes cell survival, reorganization of the actin cytoskeleton, cell adhesion, spreading and migration, via its role in the activation of AKT and FAK/PTK2. Plays a role in VEGFA signaling via its role in regulating the internalization of KDR/VEGFR2. Plays a role in intracellular vesicular transport processes, and is required for normal trafficking of the PMEL luminal domain that is essential for the development and maturation of melanocytes. Plays a role in the adhesion of leukocytes onto endothelial cells via its role in the regulation of SELP trafficking. May play a role in mast cell degranulation in response to Ms4a2/FceRI stimulation, but not in mast cell degranulation in response to other stimuli.</text>
</comment>
<dbReference type="GO" id="GO:0030154">
    <property type="term" value="P:cell differentiation"/>
    <property type="evidence" value="ECO:0007669"/>
    <property type="project" value="UniProtKB-ARBA"/>
</dbReference>
<keyword evidence="10" id="KW-0964">Secreted</keyword>
<dbReference type="GO" id="GO:0005576">
    <property type="term" value="C:extracellular region"/>
    <property type="evidence" value="ECO:0007669"/>
    <property type="project" value="UniProtKB-SubCell"/>
</dbReference>
<dbReference type="FunFam" id="1.10.1450.10:FF:000019">
    <property type="entry name" value="Tetraspanin"/>
    <property type="match status" value="1"/>
</dbReference>
<evidence type="ECO:0000256" key="13">
    <source>
        <dbReference type="ARBA" id="ARBA00022927"/>
    </source>
</evidence>
<accession>A0A1D2N6U4</accession>
<dbReference type="InterPro" id="IPR018499">
    <property type="entry name" value="Tetraspanin/Peripherin"/>
</dbReference>
<keyword evidence="11 22" id="KW-0812">Transmembrane</keyword>
<dbReference type="Pfam" id="PF00335">
    <property type="entry name" value="Tetraspanin"/>
    <property type="match status" value="1"/>
</dbReference>
<evidence type="ECO:0000256" key="15">
    <source>
        <dbReference type="ARBA" id="ARBA00023136"/>
    </source>
</evidence>
<evidence type="ECO:0000256" key="2">
    <source>
        <dbReference type="ARBA" id="ARBA00004223"/>
    </source>
</evidence>
<dbReference type="SUPFAM" id="SSF48652">
    <property type="entry name" value="Tetraspanin"/>
    <property type="match status" value="1"/>
</dbReference>
<feature type="transmembrane region" description="Helical" evidence="22">
    <location>
        <begin position="65"/>
        <end position="86"/>
    </location>
</feature>
<keyword evidence="18" id="KW-0458">Lysosome</keyword>
<evidence type="ECO:0000256" key="10">
    <source>
        <dbReference type="ARBA" id="ARBA00022525"/>
    </source>
</evidence>
<evidence type="ECO:0000256" key="5">
    <source>
        <dbReference type="ARBA" id="ARBA00004651"/>
    </source>
</evidence>
<feature type="transmembrane region" description="Helical" evidence="22">
    <location>
        <begin position="93"/>
        <end position="117"/>
    </location>
</feature>
<proteinExistence type="inferred from homology"/>
<keyword evidence="8" id="KW-0813">Transport</keyword>
<keyword evidence="19" id="KW-0449">Lipoprotein</keyword>
<evidence type="ECO:0000256" key="21">
    <source>
        <dbReference type="ARBA" id="ARBA00046382"/>
    </source>
</evidence>
<keyword evidence="24" id="KW-1185">Reference proteome</keyword>
<evidence type="ECO:0000256" key="3">
    <source>
        <dbReference type="ARBA" id="ARBA00004241"/>
    </source>
</evidence>